<reference evidence="6" key="1">
    <citation type="submission" date="2021-03" db="EMBL/GenBank/DDBJ databases">
        <authorList>
            <person name="Palmer J.M."/>
        </authorList>
    </citation>
    <scope>NUCLEOTIDE SEQUENCE</scope>
    <source>
        <strain evidence="6">ARV_011</strain>
    </source>
</reference>
<dbReference type="GO" id="GO:0034198">
    <property type="term" value="P:cellular response to amino acid starvation"/>
    <property type="evidence" value="ECO:0007669"/>
    <property type="project" value="TreeGrafter"/>
</dbReference>
<dbReference type="EMBL" id="JAHMUF010000009">
    <property type="protein sequence ID" value="KAG7193940.1"/>
    <property type="molecule type" value="Genomic_DNA"/>
</dbReference>
<dbReference type="OrthoDB" id="5148094at2759"/>
<dbReference type="PANTHER" id="PTHR23346">
    <property type="entry name" value="TRANSLATIONAL ACTIVATOR GCN1-RELATED"/>
    <property type="match status" value="1"/>
</dbReference>
<accession>A0A9P7V9Z3</accession>
<evidence type="ECO:0000256" key="4">
    <source>
        <dbReference type="PROSITE-ProRule" id="PRU00103"/>
    </source>
</evidence>
<evidence type="ECO:0000256" key="3">
    <source>
        <dbReference type="ARBA" id="ARBA00072275"/>
    </source>
</evidence>
<dbReference type="InterPro" id="IPR056810">
    <property type="entry name" value="GNC1-like_N"/>
</dbReference>
<dbReference type="Proteomes" id="UP000790833">
    <property type="component" value="Unassembled WGS sequence"/>
</dbReference>
<dbReference type="Gene3D" id="1.25.10.10">
    <property type="entry name" value="Leucine-rich Repeat Variant"/>
    <property type="match status" value="6"/>
</dbReference>
<dbReference type="Pfam" id="PF25801">
    <property type="entry name" value="HEAT_GCN1_C_2"/>
    <property type="match status" value="1"/>
</dbReference>
<dbReference type="PANTHER" id="PTHR23346:SF7">
    <property type="entry name" value="STALLED RIBOSOME SENSOR GCN1"/>
    <property type="match status" value="1"/>
</dbReference>
<evidence type="ECO:0000259" key="5">
    <source>
        <dbReference type="SMART" id="SM01349"/>
    </source>
</evidence>
<dbReference type="Pfam" id="PF12074">
    <property type="entry name" value="Gcn1_N"/>
    <property type="match status" value="1"/>
</dbReference>
<evidence type="ECO:0000256" key="1">
    <source>
        <dbReference type="ARBA" id="ARBA00007366"/>
    </source>
</evidence>
<organism evidence="6 7">
    <name type="scientific">Scheffersomyces spartinae</name>
    <dbReference type="NCBI Taxonomy" id="45513"/>
    <lineage>
        <taxon>Eukaryota</taxon>
        <taxon>Fungi</taxon>
        <taxon>Dikarya</taxon>
        <taxon>Ascomycota</taxon>
        <taxon>Saccharomycotina</taxon>
        <taxon>Pichiomycetes</taxon>
        <taxon>Debaryomycetaceae</taxon>
        <taxon>Scheffersomyces</taxon>
    </lineage>
</organism>
<protein>
    <recommendedName>
        <fullName evidence="3">eIF-2-alpha kinase activator GCN1</fullName>
    </recommendedName>
</protein>
<dbReference type="Pfam" id="PF24993">
    <property type="entry name" value="GNC1_N"/>
    <property type="match status" value="1"/>
</dbReference>
<dbReference type="InterPro" id="IPR022716">
    <property type="entry name" value="Gcn1_N"/>
</dbReference>
<dbReference type="Pfam" id="PF24987">
    <property type="entry name" value="HEAT_EF3_N"/>
    <property type="match status" value="1"/>
</dbReference>
<keyword evidence="2" id="KW-0677">Repeat</keyword>
<dbReference type="InterPro" id="IPR016024">
    <property type="entry name" value="ARM-type_fold"/>
</dbReference>
<dbReference type="InterPro" id="IPR034085">
    <property type="entry name" value="TOG"/>
</dbReference>
<dbReference type="InterPro" id="IPR021133">
    <property type="entry name" value="HEAT_type_2"/>
</dbReference>
<dbReference type="FunFam" id="1.25.10.10:FF:000090">
    <property type="entry name" value="eIF-2-alpha kinase activator GCN1"/>
    <property type="match status" value="1"/>
</dbReference>
<dbReference type="InterPro" id="IPR011989">
    <property type="entry name" value="ARM-like"/>
</dbReference>
<feature type="domain" description="TOG" evidence="5">
    <location>
        <begin position="1356"/>
        <end position="1592"/>
    </location>
</feature>
<feature type="repeat" description="HEAT" evidence="4">
    <location>
        <begin position="1652"/>
        <end position="1690"/>
    </location>
</feature>
<dbReference type="RefSeq" id="XP_043049487.1">
    <property type="nucleotide sequence ID" value="XM_043195782.1"/>
</dbReference>
<name>A0A9P7V9Z3_9ASCO</name>
<evidence type="ECO:0000313" key="7">
    <source>
        <dbReference type="Proteomes" id="UP000790833"/>
    </source>
</evidence>
<feature type="repeat" description="HEAT" evidence="4">
    <location>
        <begin position="1533"/>
        <end position="1570"/>
    </location>
</feature>
<dbReference type="InterPro" id="IPR057546">
    <property type="entry name" value="HEAT_GCN1"/>
</dbReference>
<evidence type="ECO:0000256" key="2">
    <source>
        <dbReference type="ARBA" id="ARBA00022737"/>
    </source>
</evidence>
<comment type="similarity">
    <text evidence="1">Belongs to the GCN1 family.</text>
</comment>
<comment type="caution">
    <text evidence="6">The sequence shown here is derived from an EMBL/GenBank/DDBJ whole genome shotgun (WGS) entry which is preliminary data.</text>
</comment>
<dbReference type="GO" id="GO:1904688">
    <property type="term" value="P:regulation of cytoplasmic translational initiation"/>
    <property type="evidence" value="ECO:0007669"/>
    <property type="project" value="UniProtKB-ARBA"/>
</dbReference>
<dbReference type="Pfam" id="PF23271">
    <property type="entry name" value="HEAT_GCN1"/>
    <property type="match status" value="1"/>
</dbReference>
<proteinExistence type="inferred from homology"/>
<evidence type="ECO:0000313" key="6">
    <source>
        <dbReference type="EMBL" id="KAG7193940.1"/>
    </source>
</evidence>
<dbReference type="PROSITE" id="PS50077">
    <property type="entry name" value="HEAT_REPEAT"/>
    <property type="match status" value="3"/>
</dbReference>
<sequence length="2714" mass="301018">MFFTWDQISSLYQRDLFDPHLTTVLPLLETIRDINSVIPEDELPKVFGCLLRTFDHYQDPSTRKHLENTVIVLMASHKQLAPLLAKYTFHQVKNQVIIAYSDLLTLLSWSNSSLSILKDSTECLANTLVNQVYILSLLLESLSESLSGSLSSSSRRHARLIETAVLQTVTAWANTINENTQQALFVVSPVVKEKVNVLLVQLGLVLAVLQSDQVSINKPHIQSAFVSGEYPKQYLSAYVDEVVLRKHTLPPPCLACLSFFSSKFVTTSYVTEDDIANLILPNFDKAILRSSELLLGLIIPPFFVDSKLETLDLTQSLSTTTIGKKFFGSCLTGIKSTKESVRIGSQRILLAIITKNMAGDASFFIEEITKQIKLTSNLDFKLGFVSLLNQFPIHEVSLPKLVNLTQPLVTKEVHDSALSPLADSFITHLWASDEPTIIKQLSTTVNNGLKDKKLSLRRAWFTSLGDSQYNKQQHFQLIKEYLLPTMKQTWLEAVKSPVPTLTNKGIALAFVYVYMVNEATEEQAQFESLNEVIEFILNPKVYTKLSTDYEFEWYIKALFSLANTGLFASDLRGNNEFSSSVLFLQLSPTVPFNFQREALTKFTDLVNSDSQYVPNIISGIYNLLMEEKSSSTPTDWIYKNMSSLFSTLVQVPAHHEAEQNLAALLLATNHPSIPIKNKWVGLAQRRQQDEIDVGRVVGDNIQTILTDLQKYSDSNNELIHRAVVDSYAVIAFIRTEIVIPHVVKLLNCDLDLSTVHGLLDGEGNEDSLRIYQGEDDVLVVDPTTNNSKKASQIDKNSKDYETKKWEADLAKELAKKGKANANNKKYTKEEQALITQQLKKETELRTSVKSEIRKFIRSIDIINKLAQDATQVDNGAITWFPVAINKLLELCKYQNSTLLLADLPWKSYIELSKLLSDRVGPLKPFIGVATLRMLGTQLSDNYLQEQLLDLLSRILYRVKILSDQSPLPSLSLLYLLPLLSQVLEKGKAVAIKNSTTKKATTSEFVDEDPEEEQLLLAVEIISLHAELFEDDSIPRSQILEVLISLMKLPTKAKLSKDCFLAMCQHIAVSLNASDLRILLNNIVIPEVFVRNTILEAIDLEFDLTDIEGGLTYSNELWIAVQDNDAATRALAITIWEDNNLMVVEDAPMQLLQYAHVKDSGLRLSIAKAIYSAVNTLTDEGILTKTFDSMIDLYHIKKNPPPPKLDRFGLVIRSPSDNKDTWEERSTIALAFKLLSPLISDQQTISKIFNFLVDEKALSDKEDLVHQELQEAGVEIIKEHGSKYMETLIPIFEDCLSAKDDGSKTQDRIRESVIILYGALARHLSSDDDQRLISIVERLIKTLDTPSEDVQYAIAECLAPLVPSFEYKLQGYFDQLFETLFTSPKMPRRRGAAYGIAGLVKGSGIKALTQYDIIRTLTDAADDKKSPIKREGVSFTVEALSLCLGKYFEPYVIEILPNILKSLGDSTAEVREATDLAAKQIMKSTTSFGVKKLIPVAISNLDEIAWRSKKGSVELLGSMAYLDPAQLSASLSTIVPEIVGVLNDTHKEVRKAADQSLKRFGEVIRNPEIQEIVPDLIQAIGDPTKYTDLALDKLITTKFVHYIDGPSLALIIHVIHRGMKDRSAATKKKSCQIVGNMAFLVDGKDLKPYLTVLVNELEGAMVDPVPATRATAARALGSLVEKLGEEQFPDLIPRLLATLQDPEKAGDRLGSAQALSEVICGLGINKLEELMPIILQSASSGRNYIRAGFMPLLLFLPVCFGPQFAPYLSKIIPPILAGLADTDEEIRDVALRAGRLIVKNYAKKAVDLLLPELEKGLADSNYRIRLSSVELTGDLLFQITGISGKNELLEEQYEFSGEVNKTLVEVLGQDRRDRVLALLFVCRSDVTSIVRNASVDIWKALVANTPKTVKEILPTLTTIIVRKLALEDESQRTIAAQTLGEMVKRVGGNALTQLLPTLEHSIVNSNDDATKQGICIALTELIKSSNTDTIVEFQDVFIKIIRVALTEHARGVREAAAGAFEALQDELGKVVIDEIIPSLLVMLEGEGGESSNALSALEEIMATKSEVIFPILIPTLLTSPIDSFKAQALSSLASVAGSALFKRLSLIINTLVDAVIDSEASNTDSEVLKQSFDKILASIDGDEGVHPLMQQLLSLAKHEDKERRAVIYGRLGPFFASTNLDYSVYLQDMVGQFILSLGDPSPEVVSGTLNVLNALIKKQPKESLDKLIKPARQALSITGVSGEDLAGFSLPKGPNCVLPIFLHGLMYGTAELKEMSALGIADVITKTPALNLKPFATTMTGPLIRVIGEKVNSDIKAGILVALNSLLLKIPQFLRPFIPQLQRTFVRCLLDPTNSVLRNRAVVALSSLIEFQPRVDSLVLELATGAKNTTDQGVKSAMLKGMLEVLSKSGHNMSEASKTSIMTLVEEELNNTVVEDKFVVPYARLIGSLAQVLSTEEASNLLLQKILNKPVDKFGILCLNSFLKYAPYHIFQSQLEEQIIVKYIIECSNSSKDYISDNATLAIGKLLLLVGETHSPTSKSVDGTVPFTIEDELLTKQLMYQLAKNAVDPTSSSPDTRRLSLVVIRTISRVKRDQLTTKYLDILVPNVFACLRDAIIPIKLAAEKAYLALFNMIEDETSLSLFNQWFDDKATFDTVTGQLIVPRSINDYTKRVAVRLANVERERIEAGGDKETMFSDQYEDETEIWAVGGVELNNN</sequence>
<keyword evidence="7" id="KW-1185">Reference proteome</keyword>
<dbReference type="InterPro" id="IPR056809">
    <property type="entry name" value="HEAT_GCN1_fung"/>
</dbReference>
<dbReference type="Pfam" id="PF24916">
    <property type="entry name" value="HEAT_GCN1_fung"/>
    <property type="match status" value="1"/>
</dbReference>
<dbReference type="SUPFAM" id="SSF48371">
    <property type="entry name" value="ARM repeat"/>
    <property type="match status" value="3"/>
</dbReference>
<gene>
    <name evidence="6" type="primary">GCN1</name>
    <name evidence="6" type="ORF">KQ657_005139</name>
</gene>
<dbReference type="Pfam" id="PF24984">
    <property type="entry name" value="HEAT_EF3_GNC1"/>
    <property type="match status" value="1"/>
</dbReference>
<dbReference type="SMART" id="SM01349">
    <property type="entry name" value="TOG"/>
    <property type="match status" value="1"/>
</dbReference>
<dbReference type="GO" id="GO:0005829">
    <property type="term" value="C:cytosol"/>
    <property type="evidence" value="ECO:0007669"/>
    <property type="project" value="TreeGrafter"/>
</dbReference>
<dbReference type="GO" id="GO:0030295">
    <property type="term" value="F:protein kinase activator activity"/>
    <property type="evidence" value="ECO:0007669"/>
    <property type="project" value="UniProtKB-ARBA"/>
</dbReference>
<dbReference type="GeneID" id="66118513"/>
<feature type="repeat" description="HEAT" evidence="4">
    <location>
        <begin position="1690"/>
        <end position="1729"/>
    </location>
</feature>